<sequence>MKKFNPGLLFIIFVILCFNVSAKGSEVLLTDDESAWISRHKIINIAGPRAFPPFHYIENNTAKGMASDYALIISQKLGIQMIVDTSSSWPEILEKTKNREIDVITCASKTREREAYMSFTTPYLSYPMVIISRRQSPFIGGIKDIHGKKVACIKKISTCEWLVNDNIEFISYNVNSPLEALEAVSLGYADVYLGNLAATTYIIEKNGLANLKIAAPTEYGNYDLYFAVRSDWPEMVVILNKALASITPEEHGQIRQKWIAVRYEHGIDSGRLKEIAVQAGGALALIFFIVFLWNRQIWKREEKFRCLTEHGTDIIQTFKKDGTIVYQSPSHTAILGYNADELKGTCIFDLFHEHDKKAWEKIFKAILKTNDSQTIEHRIRHKQGHYLYFESNFVNLLKNRALKAIVMNARDITLSWQTKNELKLAKEAAEAANKAKSAFLANMSHELRTPLNAVLGFAGLLKQNAGLTRDQIESIDIISKSGNHLLNLINDVLDMSKIEAGRTSLRETAFDLWLMLDDIEDMLRLRAKEKNLQLIFERTADFPRYIYADEAKLRQVLINLLNNALKFTQEGGVALRAGIWNKNYSNEILSGTNTIELSFEVEDTGSGISEDKLESIFEPFFQTHSGYQSEEGTGLGLSISKKFVQLMGGDINLYTKTDQGSMFKFYIKAGLAGPENIYNKKKSPKIIGLQQGQPKYRILIVDDRWDNRQLLVKLLKPLGFSICEAENGRQAVKLWKKWEPHLIWMDMRMPVMDGYEAVKQIKSNIKGQATAVIALTASAFEDERSVVMSAGCDDFLRKPFRQSDIFLLMQKHIGVKYEYEEQIKEKNKPSPDKNIISSLCFAKLDPELLISLEKAAIEGDMTAMDKLIEQIRLDDEQIAYGLAQLAQNFEYSKILLYIKNENPRVQTQ</sequence>
<keyword evidence="7 16" id="KW-0418">Kinase</keyword>
<dbReference type="CDD" id="cd00082">
    <property type="entry name" value="HisKA"/>
    <property type="match status" value="1"/>
</dbReference>
<dbReference type="Gene3D" id="3.30.450.20">
    <property type="entry name" value="PAS domain"/>
    <property type="match status" value="1"/>
</dbReference>
<dbReference type="RefSeq" id="WP_207687403.1">
    <property type="nucleotide sequence ID" value="NZ_CP061799.1"/>
</dbReference>
<dbReference type="SUPFAM" id="SSF53850">
    <property type="entry name" value="Periplasmic binding protein-like II"/>
    <property type="match status" value="1"/>
</dbReference>
<dbReference type="InterPro" id="IPR003661">
    <property type="entry name" value="HisK_dim/P_dom"/>
</dbReference>
<dbReference type="Gene3D" id="3.40.190.10">
    <property type="entry name" value="Periplasmic binding protein-like II"/>
    <property type="match status" value="2"/>
</dbReference>
<dbReference type="FunFam" id="1.10.287.130:FF:000038">
    <property type="entry name" value="Sensory transduction histidine kinase"/>
    <property type="match status" value="1"/>
</dbReference>
<dbReference type="CDD" id="cd17546">
    <property type="entry name" value="REC_hyHK_CKI1_RcsC-like"/>
    <property type="match status" value="1"/>
</dbReference>
<dbReference type="Gene3D" id="1.10.287.130">
    <property type="match status" value="1"/>
</dbReference>
<protein>
    <recommendedName>
        <fullName evidence="3">histidine kinase</fullName>
        <ecNumber evidence="3">2.7.13.3</ecNumber>
    </recommendedName>
</protein>
<dbReference type="InterPro" id="IPR003594">
    <property type="entry name" value="HATPase_dom"/>
</dbReference>
<gene>
    <name evidence="16" type="ORF">dnl_36940</name>
</gene>
<evidence type="ECO:0000256" key="8">
    <source>
        <dbReference type="ARBA" id="ARBA00022840"/>
    </source>
</evidence>
<evidence type="ECO:0000313" key="17">
    <source>
        <dbReference type="Proteomes" id="UP000663720"/>
    </source>
</evidence>
<keyword evidence="4 12" id="KW-0597">Phosphoprotein</keyword>
<organism evidence="16 17">
    <name type="scientific">Desulfonema limicola</name>
    <dbReference type="NCBI Taxonomy" id="45656"/>
    <lineage>
        <taxon>Bacteria</taxon>
        <taxon>Pseudomonadati</taxon>
        <taxon>Thermodesulfobacteriota</taxon>
        <taxon>Desulfobacteria</taxon>
        <taxon>Desulfobacterales</taxon>
        <taxon>Desulfococcaceae</taxon>
        <taxon>Desulfonema</taxon>
    </lineage>
</organism>
<dbReference type="Proteomes" id="UP000663720">
    <property type="component" value="Chromosome"/>
</dbReference>
<dbReference type="PANTHER" id="PTHR45339">
    <property type="entry name" value="HYBRID SIGNAL TRANSDUCTION HISTIDINE KINASE J"/>
    <property type="match status" value="1"/>
</dbReference>
<dbReference type="Pfam" id="PF02518">
    <property type="entry name" value="HATPase_c"/>
    <property type="match status" value="1"/>
</dbReference>
<dbReference type="Pfam" id="PF00072">
    <property type="entry name" value="Response_reg"/>
    <property type="match status" value="1"/>
</dbReference>
<keyword evidence="5" id="KW-0808">Transferase</keyword>
<dbReference type="NCBIfam" id="TIGR00229">
    <property type="entry name" value="sensory_box"/>
    <property type="match status" value="1"/>
</dbReference>
<dbReference type="InterPro" id="IPR000014">
    <property type="entry name" value="PAS"/>
</dbReference>
<keyword evidence="17" id="KW-1185">Reference proteome</keyword>
<keyword evidence="9" id="KW-0902">Two-component regulatory system</keyword>
<comment type="catalytic activity">
    <reaction evidence="1">
        <text>ATP + protein L-histidine = ADP + protein N-phospho-L-histidine.</text>
        <dbReference type="EC" id="2.7.13.3"/>
    </reaction>
</comment>
<feature type="modified residue" description="4-aspartylphosphate" evidence="12">
    <location>
        <position position="746"/>
    </location>
</feature>
<feature type="domain" description="Histidine kinase" evidence="13">
    <location>
        <begin position="442"/>
        <end position="671"/>
    </location>
</feature>
<proteinExistence type="predicted"/>
<dbReference type="InterPro" id="IPR004358">
    <property type="entry name" value="Sig_transdc_His_kin-like_C"/>
</dbReference>
<dbReference type="EMBL" id="CP061799">
    <property type="protein sequence ID" value="QTA81361.1"/>
    <property type="molecule type" value="Genomic_DNA"/>
</dbReference>
<dbReference type="Pfam" id="PF08447">
    <property type="entry name" value="PAS_3"/>
    <property type="match status" value="1"/>
</dbReference>
<name>A0A975B9F0_9BACT</name>
<dbReference type="InterPro" id="IPR036890">
    <property type="entry name" value="HATPase_C_sf"/>
</dbReference>
<dbReference type="GO" id="GO:0000155">
    <property type="term" value="F:phosphorelay sensor kinase activity"/>
    <property type="evidence" value="ECO:0007669"/>
    <property type="project" value="InterPro"/>
</dbReference>
<evidence type="ECO:0000259" key="13">
    <source>
        <dbReference type="PROSITE" id="PS50109"/>
    </source>
</evidence>
<dbReference type="Pfam" id="PF00497">
    <property type="entry name" value="SBP_bac_3"/>
    <property type="match status" value="1"/>
</dbReference>
<evidence type="ECO:0000256" key="2">
    <source>
        <dbReference type="ARBA" id="ARBA00004370"/>
    </source>
</evidence>
<evidence type="ECO:0000256" key="9">
    <source>
        <dbReference type="ARBA" id="ARBA00023012"/>
    </source>
</evidence>
<feature type="domain" description="Response regulatory" evidence="14">
    <location>
        <begin position="697"/>
        <end position="813"/>
    </location>
</feature>
<dbReference type="SMART" id="SM00091">
    <property type="entry name" value="PAS"/>
    <property type="match status" value="1"/>
</dbReference>
<evidence type="ECO:0000256" key="5">
    <source>
        <dbReference type="ARBA" id="ARBA00022679"/>
    </source>
</evidence>
<evidence type="ECO:0000256" key="1">
    <source>
        <dbReference type="ARBA" id="ARBA00000085"/>
    </source>
</evidence>
<dbReference type="PROSITE" id="PS50109">
    <property type="entry name" value="HIS_KIN"/>
    <property type="match status" value="1"/>
</dbReference>
<dbReference type="Gene3D" id="3.30.565.10">
    <property type="entry name" value="Histidine kinase-like ATPase, C-terminal domain"/>
    <property type="match status" value="1"/>
</dbReference>
<evidence type="ECO:0000313" key="16">
    <source>
        <dbReference type="EMBL" id="QTA81361.1"/>
    </source>
</evidence>
<dbReference type="SMART" id="SM00448">
    <property type="entry name" value="REC"/>
    <property type="match status" value="1"/>
</dbReference>
<keyword evidence="6" id="KW-0547">Nucleotide-binding</keyword>
<dbReference type="EC" id="2.7.13.3" evidence="3"/>
<evidence type="ECO:0000259" key="14">
    <source>
        <dbReference type="PROSITE" id="PS50110"/>
    </source>
</evidence>
<evidence type="ECO:0000259" key="15">
    <source>
        <dbReference type="PROSITE" id="PS50112"/>
    </source>
</evidence>
<dbReference type="PROSITE" id="PS50110">
    <property type="entry name" value="RESPONSE_REGULATORY"/>
    <property type="match status" value="1"/>
</dbReference>
<dbReference type="PANTHER" id="PTHR45339:SF1">
    <property type="entry name" value="HYBRID SIGNAL TRANSDUCTION HISTIDINE KINASE J"/>
    <property type="match status" value="1"/>
</dbReference>
<dbReference type="InterPro" id="IPR001789">
    <property type="entry name" value="Sig_transdc_resp-reg_receiver"/>
</dbReference>
<evidence type="ECO:0000256" key="7">
    <source>
        <dbReference type="ARBA" id="ARBA00022777"/>
    </source>
</evidence>
<feature type="domain" description="PAS" evidence="15">
    <location>
        <begin position="300"/>
        <end position="370"/>
    </location>
</feature>
<dbReference type="SUPFAM" id="SSF55785">
    <property type="entry name" value="PYP-like sensor domain (PAS domain)"/>
    <property type="match status" value="1"/>
</dbReference>
<dbReference type="CDD" id="cd00130">
    <property type="entry name" value="PAS"/>
    <property type="match status" value="1"/>
</dbReference>
<dbReference type="InterPro" id="IPR035965">
    <property type="entry name" value="PAS-like_dom_sf"/>
</dbReference>
<dbReference type="SUPFAM" id="SSF47384">
    <property type="entry name" value="Homodimeric domain of signal transducing histidine kinase"/>
    <property type="match status" value="1"/>
</dbReference>
<dbReference type="Gene3D" id="3.40.50.2300">
    <property type="match status" value="1"/>
</dbReference>
<dbReference type="CDD" id="cd01007">
    <property type="entry name" value="PBP2_BvgS_HisK_like"/>
    <property type="match status" value="1"/>
</dbReference>
<dbReference type="SMART" id="SM00387">
    <property type="entry name" value="HATPase_c"/>
    <property type="match status" value="1"/>
</dbReference>
<keyword evidence="11" id="KW-0131">Cell cycle</keyword>
<evidence type="ECO:0000256" key="10">
    <source>
        <dbReference type="ARBA" id="ARBA00023136"/>
    </source>
</evidence>
<dbReference type="InterPro" id="IPR001638">
    <property type="entry name" value="Solute-binding_3/MltF_N"/>
</dbReference>
<dbReference type="CDD" id="cd16922">
    <property type="entry name" value="HATPase_EvgS-ArcB-TorS-like"/>
    <property type="match status" value="1"/>
</dbReference>
<evidence type="ECO:0000256" key="4">
    <source>
        <dbReference type="ARBA" id="ARBA00022553"/>
    </source>
</evidence>
<dbReference type="FunFam" id="3.30.565.10:FF:000010">
    <property type="entry name" value="Sensor histidine kinase RcsC"/>
    <property type="match status" value="1"/>
</dbReference>
<dbReference type="InterPro" id="IPR036097">
    <property type="entry name" value="HisK_dim/P_sf"/>
</dbReference>
<dbReference type="SMART" id="SM00388">
    <property type="entry name" value="HisKA"/>
    <property type="match status" value="1"/>
</dbReference>
<dbReference type="PRINTS" id="PR00344">
    <property type="entry name" value="BCTRLSENSOR"/>
</dbReference>
<dbReference type="SUPFAM" id="SSF55874">
    <property type="entry name" value="ATPase domain of HSP90 chaperone/DNA topoisomerase II/histidine kinase"/>
    <property type="match status" value="1"/>
</dbReference>
<dbReference type="AlphaFoldDB" id="A0A975B9F0"/>
<reference evidence="16" key="1">
    <citation type="journal article" date="2021" name="Microb. Physiol.">
        <title>Proteogenomic Insights into the Physiology of Marine, Sulfate-Reducing, Filamentous Desulfonema limicola and Desulfonema magnum.</title>
        <authorList>
            <person name="Schnaars V."/>
            <person name="Wohlbrand L."/>
            <person name="Scheve S."/>
            <person name="Hinrichs C."/>
            <person name="Reinhardt R."/>
            <person name="Rabus R."/>
        </authorList>
    </citation>
    <scope>NUCLEOTIDE SEQUENCE</scope>
    <source>
        <strain evidence="16">5ac10</strain>
    </source>
</reference>
<dbReference type="GO" id="GO:0016020">
    <property type="term" value="C:membrane"/>
    <property type="evidence" value="ECO:0007669"/>
    <property type="project" value="UniProtKB-SubCell"/>
</dbReference>
<evidence type="ECO:0000256" key="11">
    <source>
        <dbReference type="ARBA" id="ARBA00023306"/>
    </source>
</evidence>
<dbReference type="SUPFAM" id="SSF52172">
    <property type="entry name" value="CheY-like"/>
    <property type="match status" value="1"/>
</dbReference>
<evidence type="ECO:0000256" key="3">
    <source>
        <dbReference type="ARBA" id="ARBA00012438"/>
    </source>
</evidence>
<dbReference type="PROSITE" id="PS50112">
    <property type="entry name" value="PAS"/>
    <property type="match status" value="1"/>
</dbReference>
<keyword evidence="8" id="KW-0067">ATP-binding</keyword>
<evidence type="ECO:0000256" key="12">
    <source>
        <dbReference type="PROSITE-ProRule" id="PRU00169"/>
    </source>
</evidence>
<dbReference type="InterPro" id="IPR011006">
    <property type="entry name" value="CheY-like_superfamily"/>
</dbReference>
<dbReference type="Pfam" id="PF00512">
    <property type="entry name" value="HisKA"/>
    <property type="match status" value="1"/>
</dbReference>
<accession>A0A975B9F0</accession>
<comment type="subcellular location">
    <subcellularLocation>
        <location evidence="2">Membrane</location>
    </subcellularLocation>
</comment>
<keyword evidence="10" id="KW-0472">Membrane</keyword>
<dbReference type="InterPro" id="IPR005467">
    <property type="entry name" value="His_kinase_dom"/>
</dbReference>
<dbReference type="KEGG" id="dli:dnl_36940"/>
<dbReference type="InterPro" id="IPR013655">
    <property type="entry name" value="PAS_fold_3"/>
</dbReference>
<dbReference type="SMART" id="SM00062">
    <property type="entry name" value="PBPb"/>
    <property type="match status" value="1"/>
</dbReference>
<dbReference type="GO" id="GO:0005524">
    <property type="term" value="F:ATP binding"/>
    <property type="evidence" value="ECO:0007669"/>
    <property type="project" value="UniProtKB-KW"/>
</dbReference>
<evidence type="ECO:0000256" key="6">
    <source>
        <dbReference type="ARBA" id="ARBA00022741"/>
    </source>
</evidence>